<feature type="compositionally biased region" description="Basic and acidic residues" evidence="1">
    <location>
        <begin position="296"/>
        <end position="305"/>
    </location>
</feature>
<feature type="region of interest" description="Disordered" evidence="1">
    <location>
        <begin position="20"/>
        <end position="67"/>
    </location>
</feature>
<sequence>MDGKQKKDGGDEFVEVVMTSDEDVTSAVSHDDSDHDDSDPGTSLSVAMSAVESLGRPTPQQAIGWSPDHMLGRDTDTGDIIPFGSPSPSPFPAIHFPSTTVDSILGVPVPVALGFEDHSGTGSSEDYVWDGDSDDERQAGFLASYHAQWDGQSASETTSETEWSSGLFEAQSLGDESESEWDSMLIAHYEAHWDREEQSERDVFASSLARDEEMWDGLSDDEYEFASSLASYEELWDGLSDIECEFASPLASYERLFDEVEYEFPVQLWGRDDQREWDSGSHGGDSGSVYYGDDELASRDLEEGRSAVGETIDSDEERDMQTVASILTSATALEDL</sequence>
<organism evidence="3 4">
    <name type="scientific">Pleurotus ostreatus</name>
    <name type="common">Oyster mushroom</name>
    <name type="synonym">White-rot fungus</name>
    <dbReference type="NCBI Taxonomy" id="5322"/>
    <lineage>
        <taxon>Eukaryota</taxon>
        <taxon>Fungi</taxon>
        <taxon>Dikarya</taxon>
        <taxon>Basidiomycota</taxon>
        <taxon>Agaricomycotina</taxon>
        <taxon>Agaricomycetes</taxon>
        <taxon>Agaricomycetidae</taxon>
        <taxon>Agaricales</taxon>
        <taxon>Pleurotineae</taxon>
        <taxon>Pleurotaceae</taxon>
        <taxon>Pleurotus</taxon>
    </lineage>
</organism>
<dbReference type="RefSeq" id="XP_036629612.1">
    <property type="nucleotide sequence ID" value="XM_036778184.1"/>
</dbReference>
<dbReference type="Proteomes" id="UP000623687">
    <property type="component" value="Unassembled WGS sequence"/>
</dbReference>
<dbReference type="VEuPathDB" id="FungiDB:PC9H_008676"/>
<dbReference type="VEuPathDB" id="FungiDB:PC9H_010222"/>
<accession>A0A8H6ZP81</accession>
<name>A0A8H6ZP81_PLEOS</name>
<dbReference type="GeneID" id="59378494"/>
<dbReference type="EMBL" id="JACETU010000006">
    <property type="protein sequence ID" value="KAF7426308.1"/>
    <property type="molecule type" value="Genomic_DNA"/>
</dbReference>
<reference evidence="3" key="1">
    <citation type="submission" date="2019-07" db="EMBL/GenBank/DDBJ databases">
        <authorList>
            <person name="Palmer J.M."/>
        </authorList>
    </citation>
    <scope>NUCLEOTIDE SEQUENCE</scope>
    <source>
        <strain evidence="3">PC9</strain>
    </source>
</reference>
<dbReference type="AlphaFoldDB" id="A0A8H6ZP81"/>
<evidence type="ECO:0000256" key="1">
    <source>
        <dbReference type="SAM" id="MobiDB-lite"/>
    </source>
</evidence>
<feature type="region of interest" description="Disordered" evidence="1">
    <location>
        <begin position="273"/>
        <end position="321"/>
    </location>
</feature>
<comment type="caution">
    <text evidence="3">The sequence shown here is derived from an EMBL/GenBank/DDBJ whole genome shotgun (WGS) entry which is preliminary data.</text>
</comment>
<dbReference type="EMBL" id="JACETU010000007">
    <property type="protein sequence ID" value="KAF7424911.1"/>
    <property type="molecule type" value="Genomic_DNA"/>
</dbReference>
<evidence type="ECO:0000313" key="2">
    <source>
        <dbReference type="EMBL" id="KAF7424911.1"/>
    </source>
</evidence>
<dbReference type="OrthoDB" id="3104689at2759"/>
<gene>
    <name evidence="3" type="ORF">PC9H_008676</name>
    <name evidence="2" type="ORF">PC9H_010222</name>
</gene>
<evidence type="ECO:0000313" key="4">
    <source>
        <dbReference type="Proteomes" id="UP000623687"/>
    </source>
</evidence>
<keyword evidence="4" id="KW-1185">Reference proteome</keyword>
<protein>
    <submittedName>
        <fullName evidence="3">Uncharacterized protein</fullName>
    </submittedName>
</protein>
<proteinExistence type="predicted"/>
<evidence type="ECO:0000313" key="3">
    <source>
        <dbReference type="EMBL" id="KAF7426308.1"/>
    </source>
</evidence>